<dbReference type="InterPro" id="IPR027417">
    <property type="entry name" value="P-loop_NTPase"/>
</dbReference>
<dbReference type="InterPro" id="IPR010624">
    <property type="entry name" value="KaiC_dom"/>
</dbReference>
<dbReference type="InterPro" id="IPR014774">
    <property type="entry name" value="KaiC-like_dom"/>
</dbReference>
<dbReference type="PANTHER" id="PTHR43637">
    <property type="entry name" value="UPF0273 PROTEIN TM_0370"/>
    <property type="match status" value="1"/>
</dbReference>
<protein>
    <recommendedName>
        <fullName evidence="3">KaiC domain-containing protein</fullName>
    </recommendedName>
</protein>
<evidence type="ECO:0000256" key="2">
    <source>
        <dbReference type="ARBA" id="ARBA00022840"/>
    </source>
</evidence>
<evidence type="ECO:0000313" key="4">
    <source>
        <dbReference type="EMBL" id="HET21533.1"/>
    </source>
</evidence>
<keyword evidence="1" id="KW-0547">Nucleotide-binding</keyword>
<accession>A0A7C2NS53</accession>
<organism evidence="4">
    <name type="scientific">Archaeoglobus fulgidus</name>
    <dbReference type="NCBI Taxonomy" id="2234"/>
    <lineage>
        <taxon>Archaea</taxon>
        <taxon>Methanobacteriati</taxon>
        <taxon>Methanobacteriota</taxon>
        <taxon>Archaeoglobi</taxon>
        <taxon>Archaeoglobales</taxon>
        <taxon>Archaeoglobaceae</taxon>
        <taxon>Archaeoglobus</taxon>
    </lineage>
</organism>
<proteinExistence type="predicted"/>
<feature type="domain" description="KaiC" evidence="3">
    <location>
        <begin position="2"/>
        <end position="236"/>
    </location>
</feature>
<evidence type="ECO:0000256" key="1">
    <source>
        <dbReference type="ARBA" id="ARBA00022741"/>
    </source>
</evidence>
<dbReference type="SUPFAM" id="SSF52540">
    <property type="entry name" value="P-loop containing nucleoside triphosphate hydrolases"/>
    <property type="match status" value="1"/>
</dbReference>
<dbReference type="PROSITE" id="PS51146">
    <property type="entry name" value="KAIC"/>
    <property type="match status" value="1"/>
</dbReference>
<sequence length="236" mass="26655">MRFVKTGILPLDTQLGGGIPAGSVVSVFEEPGAGADLLSFHFIVEGAMHGENVFYLSTDDSSKEVKEYINTYFNLDEAVWENITLLSLNTSALSEDVEKDAKEYLKRTIYDPIGGIKTILSNEEFDRVVVNNLTYFLVNYPLEDVISLIDIFSHYAKSKQSVVMLLVTKGMFDSRIETTVKHYSDGVIELTLREVENEVQRRLKIVKFKGILVPKAILRYEITDKGIKMESVMRVL</sequence>
<dbReference type="AlphaFoldDB" id="A0A7C2NS53"/>
<gene>
    <name evidence="4" type="ORF">ENN70_05555</name>
</gene>
<name>A0A7C2NS53_ARCFL</name>
<dbReference type="GO" id="GO:0005524">
    <property type="term" value="F:ATP binding"/>
    <property type="evidence" value="ECO:0007669"/>
    <property type="project" value="UniProtKB-KW"/>
</dbReference>
<evidence type="ECO:0000259" key="3">
    <source>
        <dbReference type="PROSITE" id="PS51146"/>
    </source>
</evidence>
<dbReference type="Gene3D" id="3.40.50.300">
    <property type="entry name" value="P-loop containing nucleotide triphosphate hydrolases"/>
    <property type="match status" value="1"/>
</dbReference>
<dbReference type="Pfam" id="PF06745">
    <property type="entry name" value="ATPase"/>
    <property type="match status" value="1"/>
</dbReference>
<dbReference type="EMBL" id="DSCQ01000069">
    <property type="protein sequence ID" value="HET21533.1"/>
    <property type="molecule type" value="Genomic_DNA"/>
</dbReference>
<reference evidence="4" key="1">
    <citation type="journal article" date="2020" name="mSystems">
        <title>Genome- and Community-Level Interaction Insights into Carbon Utilization and Element Cycling Functions of Hydrothermarchaeota in Hydrothermal Sediment.</title>
        <authorList>
            <person name="Zhou Z."/>
            <person name="Liu Y."/>
            <person name="Xu W."/>
            <person name="Pan J."/>
            <person name="Luo Z.H."/>
            <person name="Li M."/>
        </authorList>
    </citation>
    <scope>NUCLEOTIDE SEQUENCE [LARGE SCALE GENOMIC DNA]</scope>
    <source>
        <strain evidence="4">SpSt-12</strain>
    </source>
</reference>
<keyword evidence="2" id="KW-0067">ATP-binding</keyword>
<comment type="caution">
    <text evidence="4">The sequence shown here is derived from an EMBL/GenBank/DDBJ whole genome shotgun (WGS) entry which is preliminary data.</text>
</comment>